<dbReference type="GO" id="GO:0005525">
    <property type="term" value="F:GTP binding"/>
    <property type="evidence" value="ECO:0007669"/>
    <property type="project" value="UniProtKB-KW"/>
</dbReference>
<dbReference type="Pfam" id="PF02212">
    <property type="entry name" value="GED"/>
    <property type="match status" value="1"/>
</dbReference>
<dbReference type="Gene3D" id="1.20.120.1240">
    <property type="entry name" value="Dynamin, middle domain"/>
    <property type="match status" value="1"/>
</dbReference>
<keyword evidence="6" id="KW-0732">Signal</keyword>
<dbReference type="GO" id="GO:0008017">
    <property type="term" value="F:microtubule binding"/>
    <property type="evidence" value="ECO:0007669"/>
    <property type="project" value="TreeGrafter"/>
</dbReference>
<dbReference type="Pfam" id="PF01031">
    <property type="entry name" value="Dynamin_M"/>
    <property type="match status" value="1"/>
</dbReference>
<evidence type="ECO:0000256" key="5">
    <source>
        <dbReference type="SAM" id="MobiDB-lite"/>
    </source>
</evidence>
<dbReference type="InterPro" id="IPR020850">
    <property type="entry name" value="GED_dom"/>
</dbReference>
<dbReference type="InterPro" id="IPR022812">
    <property type="entry name" value="Dynamin"/>
</dbReference>
<dbReference type="EMBL" id="OU466863">
    <property type="protein sequence ID" value="CAH2076993.1"/>
    <property type="molecule type" value="Genomic_DNA"/>
</dbReference>
<dbReference type="PANTHER" id="PTHR11566">
    <property type="entry name" value="DYNAMIN"/>
    <property type="match status" value="1"/>
</dbReference>
<dbReference type="GO" id="GO:0005777">
    <property type="term" value="C:peroxisome"/>
    <property type="evidence" value="ECO:0007669"/>
    <property type="project" value="TreeGrafter"/>
</dbReference>
<gene>
    <name evidence="9" type="ORF">TAV2_LOCUS23628</name>
</gene>
<dbReference type="AlphaFoldDB" id="A0AAU9T2Q9"/>
<evidence type="ECO:0000256" key="1">
    <source>
        <dbReference type="ARBA" id="ARBA00022741"/>
    </source>
</evidence>
<dbReference type="PRINTS" id="PR00195">
    <property type="entry name" value="DYNAMIN"/>
</dbReference>
<dbReference type="GO" id="GO:0000266">
    <property type="term" value="P:mitochondrial fission"/>
    <property type="evidence" value="ECO:0007669"/>
    <property type="project" value="TreeGrafter"/>
</dbReference>
<dbReference type="SUPFAM" id="SSF52540">
    <property type="entry name" value="P-loop containing nucleoside triphosphate hydrolases"/>
    <property type="match status" value="1"/>
</dbReference>
<evidence type="ECO:0000313" key="9">
    <source>
        <dbReference type="EMBL" id="CAH2076993.1"/>
    </source>
</evidence>
<feature type="signal peptide" evidence="6">
    <location>
        <begin position="1"/>
        <end position="15"/>
    </location>
</feature>
<sequence length="800" mass="88612">MRMFLLALGLGPCYTAKNPSLLIIQPDPSMAIEEVTGETPPPSTSPPSSAAAASKAAPLGSSVIPIVNKLQDIFAQLGSQSSIELPQVAVVGSQSSGKSSVLEALVGRDFLPRGNDICTRRPLVLQLLQTKSRSNGGSDDEWGEFLHLPNNRIYDFSEIRREIEAETNRLAGDNKGVSDKQIRLKIFSPNVLDITLVDLPGITKVPVGDQPTDIEARHRTIGVITKLDIMDKGTDARNLLLGKVVPLRLGYVGVVNRCQEDILLNRSVKEALSAEEKFFRSRPAYHGLADRLGIPQLAKKLNQILVQHIKALLPDLKSRISNALVATAKEHQSYGEITESRAGQGALLLNFLSKYCEAYSSLLEGKSEEMSTSELSGGARIHYIFQSIFVKSLEEVDPCEDLTDDDIRTAIQNATGPRSALFVPDVPFEVLVRRQISRLLDPSLQCARFIFDELIKISHRCMINELQRFPVLRKRMDEVIGDFLREGLEPSEAMIGDIIDMEMDYINTSHPNFIGGTKAVEVAMQHVKSSRIPHPVARPKDTVEPDRTSSSSASQVKSRSFLGRQANGIVADQGVVSADAEKAAPTANASDSRWGIPSIFRGGDNRAVTKENFLNKPFSEAVEVMSQNLSMIYLKEPPAVLRPSETHSEQESVEIEITKLLLKSYYDIVRKNIEDSVPKAIMHFLVNHTKRELHNVFIKKLYRENLFEEMLQEPDEIAVKRKRTQETLHILQQAYRTLDELPLEAESVYNRGTDSTAASKHLDLASSSSMYSKSSSYSGSPGTGRRSRRTGDQHQNGYGF</sequence>
<evidence type="ECO:0000256" key="2">
    <source>
        <dbReference type="ARBA" id="ARBA00023134"/>
    </source>
</evidence>
<feature type="region of interest" description="Disordered" evidence="5">
    <location>
        <begin position="770"/>
        <end position="800"/>
    </location>
</feature>
<proteinExistence type="inferred from homology"/>
<dbReference type="GO" id="GO:0016559">
    <property type="term" value="P:peroxisome fission"/>
    <property type="evidence" value="ECO:0007669"/>
    <property type="project" value="TreeGrafter"/>
</dbReference>
<dbReference type="InterPro" id="IPR027417">
    <property type="entry name" value="P-loop_NTPase"/>
</dbReference>
<dbReference type="CDD" id="cd08771">
    <property type="entry name" value="DLP_1"/>
    <property type="match status" value="1"/>
</dbReference>
<feature type="domain" description="GED" evidence="7">
    <location>
        <begin position="655"/>
        <end position="746"/>
    </location>
</feature>
<feature type="compositionally biased region" description="Basic and acidic residues" evidence="5">
    <location>
        <begin position="538"/>
        <end position="547"/>
    </location>
</feature>
<keyword evidence="1 4" id="KW-0547">Nucleotide-binding</keyword>
<protein>
    <recommendedName>
        <fullName evidence="11">Dynamin-related protein 3A</fullName>
    </recommendedName>
</protein>
<feature type="chain" id="PRO_5043998305" description="Dynamin-related protein 3A" evidence="6">
    <location>
        <begin position="16"/>
        <end position="800"/>
    </location>
</feature>
<feature type="domain" description="Dynamin-type G" evidence="8">
    <location>
        <begin position="82"/>
        <end position="211"/>
    </location>
</feature>
<feature type="region of interest" description="Disordered" evidence="5">
    <location>
        <begin position="530"/>
        <end position="558"/>
    </location>
</feature>
<dbReference type="PROSITE" id="PS51388">
    <property type="entry name" value="GED"/>
    <property type="match status" value="1"/>
</dbReference>
<evidence type="ECO:0000259" key="8">
    <source>
        <dbReference type="PROSITE" id="PS51718"/>
    </source>
</evidence>
<keyword evidence="3" id="KW-0505">Motor protein</keyword>
<dbReference type="PROSITE" id="PS00410">
    <property type="entry name" value="G_DYNAMIN_1"/>
    <property type="match status" value="1"/>
</dbReference>
<dbReference type="InterPro" id="IPR019762">
    <property type="entry name" value="Dynamin_GTPase_CS"/>
</dbReference>
<evidence type="ECO:0000259" key="7">
    <source>
        <dbReference type="PROSITE" id="PS51388"/>
    </source>
</evidence>
<dbReference type="GO" id="GO:0016020">
    <property type="term" value="C:membrane"/>
    <property type="evidence" value="ECO:0007669"/>
    <property type="project" value="TreeGrafter"/>
</dbReference>
<dbReference type="PANTHER" id="PTHR11566:SF21">
    <property type="entry name" value="DYNAMIN RELATED PROTEIN 1, ISOFORM A"/>
    <property type="match status" value="1"/>
</dbReference>
<dbReference type="FunFam" id="1.20.120.1240:FF:000013">
    <property type="entry name" value="Dynamin-related protein 3A"/>
    <property type="match status" value="1"/>
</dbReference>
<feature type="compositionally biased region" description="Low complexity" evidence="5">
    <location>
        <begin position="549"/>
        <end position="558"/>
    </location>
</feature>
<evidence type="ECO:0000256" key="3">
    <source>
        <dbReference type="ARBA" id="ARBA00023175"/>
    </source>
</evidence>
<feature type="compositionally biased region" description="Low complexity" evidence="5">
    <location>
        <begin position="770"/>
        <end position="784"/>
    </location>
</feature>
<dbReference type="InterPro" id="IPR003130">
    <property type="entry name" value="GED"/>
</dbReference>
<accession>A0AAU9T2Q9</accession>
<dbReference type="PROSITE" id="PS51718">
    <property type="entry name" value="G_DYNAMIN_2"/>
    <property type="match status" value="1"/>
</dbReference>
<keyword evidence="10" id="KW-1185">Reference proteome</keyword>
<dbReference type="InterPro" id="IPR045063">
    <property type="entry name" value="Dynamin_N"/>
</dbReference>
<keyword evidence="2 4" id="KW-0342">GTP-binding</keyword>
<dbReference type="GO" id="GO:0005874">
    <property type="term" value="C:microtubule"/>
    <property type="evidence" value="ECO:0007669"/>
    <property type="project" value="TreeGrafter"/>
</dbReference>
<comment type="similarity">
    <text evidence="4">Belongs to the TRAFAC class dynamin-like GTPase superfamily. Dynamin/Fzo/YdjA family.</text>
</comment>
<organism evidence="9 10">
    <name type="scientific">Thlaspi arvense</name>
    <name type="common">Field penny-cress</name>
    <dbReference type="NCBI Taxonomy" id="13288"/>
    <lineage>
        <taxon>Eukaryota</taxon>
        <taxon>Viridiplantae</taxon>
        <taxon>Streptophyta</taxon>
        <taxon>Embryophyta</taxon>
        <taxon>Tracheophyta</taxon>
        <taxon>Spermatophyta</taxon>
        <taxon>Magnoliopsida</taxon>
        <taxon>eudicotyledons</taxon>
        <taxon>Gunneridae</taxon>
        <taxon>Pentapetalae</taxon>
        <taxon>rosids</taxon>
        <taxon>malvids</taxon>
        <taxon>Brassicales</taxon>
        <taxon>Brassicaceae</taxon>
        <taxon>Thlaspideae</taxon>
        <taxon>Thlaspi</taxon>
    </lineage>
</organism>
<dbReference type="InterPro" id="IPR001401">
    <property type="entry name" value="Dynamin_GTPase"/>
</dbReference>
<dbReference type="FunFam" id="1.20.120.1240:FF:000018">
    <property type="entry name" value="Dynamin-related protein 3A"/>
    <property type="match status" value="1"/>
</dbReference>
<dbReference type="Pfam" id="PF00350">
    <property type="entry name" value="Dynamin_N"/>
    <property type="match status" value="1"/>
</dbReference>
<evidence type="ECO:0000256" key="4">
    <source>
        <dbReference type="RuleBase" id="RU003932"/>
    </source>
</evidence>
<evidence type="ECO:0008006" key="11">
    <source>
        <dbReference type="Google" id="ProtNLM"/>
    </source>
</evidence>
<dbReference type="GO" id="GO:0005739">
    <property type="term" value="C:mitochondrion"/>
    <property type="evidence" value="ECO:0007669"/>
    <property type="project" value="TreeGrafter"/>
</dbReference>
<dbReference type="Gene3D" id="3.40.50.300">
    <property type="entry name" value="P-loop containing nucleotide triphosphate hydrolases"/>
    <property type="match status" value="2"/>
</dbReference>
<evidence type="ECO:0000313" key="10">
    <source>
        <dbReference type="Proteomes" id="UP000836841"/>
    </source>
</evidence>
<dbReference type="GO" id="GO:0003924">
    <property type="term" value="F:GTPase activity"/>
    <property type="evidence" value="ECO:0007669"/>
    <property type="project" value="InterPro"/>
</dbReference>
<reference evidence="9 10" key="1">
    <citation type="submission" date="2022-03" db="EMBL/GenBank/DDBJ databases">
        <authorList>
            <person name="Nunn A."/>
            <person name="Chopra R."/>
            <person name="Nunn A."/>
            <person name="Contreras Garrido A."/>
        </authorList>
    </citation>
    <scope>NUCLEOTIDE SEQUENCE [LARGE SCALE GENOMIC DNA]</scope>
</reference>
<dbReference type="SMART" id="SM00053">
    <property type="entry name" value="DYNc"/>
    <property type="match status" value="1"/>
</dbReference>
<dbReference type="SMART" id="SM00302">
    <property type="entry name" value="GED"/>
    <property type="match status" value="1"/>
</dbReference>
<dbReference type="InterPro" id="IPR030381">
    <property type="entry name" value="G_DYNAMIN_dom"/>
</dbReference>
<dbReference type="InterPro" id="IPR000375">
    <property type="entry name" value="Dynamin_stalk"/>
</dbReference>
<evidence type="ECO:0000256" key="6">
    <source>
        <dbReference type="SAM" id="SignalP"/>
    </source>
</evidence>
<name>A0AAU9T2Q9_THLAR</name>
<dbReference type="Proteomes" id="UP000836841">
    <property type="component" value="Chromosome 7"/>
</dbReference>
<feature type="region of interest" description="Disordered" evidence="5">
    <location>
        <begin position="33"/>
        <end position="54"/>
    </location>
</feature>